<evidence type="ECO:0000256" key="1">
    <source>
        <dbReference type="ARBA" id="ARBA00009353"/>
    </source>
</evidence>
<dbReference type="PANTHER" id="PTHR11092">
    <property type="entry name" value="SUGAR NUCLEOTIDE EPIMERASE RELATED"/>
    <property type="match status" value="1"/>
</dbReference>
<dbReference type="EMBL" id="FNFI01000005">
    <property type="protein sequence ID" value="SDK15457.1"/>
    <property type="molecule type" value="Genomic_DNA"/>
</dbReference>
<accession>A0A1G8ZK70</accession>
<dbReference type="InterPro" id="IPR036291">
    <property type="entry name" value="NAD(P)-bd_dom_sf"/>
</dbReference>
<evidence type="ECO:0008006" key="6">
    <source>
        <dbReference type="Google" id="ProtNLM"/>
    </source>
</evidence>
<gene>
    <name evidence="4" type="ORF">SAMN05216187_10598</name>
</gene>
<dbReference type="PANTHER" id="PTHR11092:SF0">
    <property type="entry name" value="EPIMERASE FAMILY PROTEIN SDR39U1"/>
    <property type="match status" value="1"/>
</dbReference>
<reference evidence="5" key="1">
    <citation type="submission" date="2016-10" db="EMBL/GenBank/DDBJ databases">
        <authorList>
            <person name="Varghese N."/>
            <person name="Submissions S."/>
        </authorList>
    </citation>
    <scope>NUCLEOTIDE SEQUENCE [LARGE SCALE GENOMIC DNA]</scope>
    <source>
        <strain evidence="5">CGMCC 1.8911</strain>
    </source>
</reference>
<dbReference type="InterPro" id="IPR001509">
    <property type="entry name" value="Epimerase_deHydtase"/>
</dbReference>
<dbReference type="NCBIfam" id="TIGR01777">
    <property type="entry name" value="yfcH"/>
    <property type="match status" value="1"/>
</dbReference>
<evidence type="ECO:0000259" key="2">
    <source>
        <dbReference type="Pfam" id="PF01370"/>
    </source>
</evidence>
<dbReference type="Pfam" id="PF08338">
    <property type="entry name" value="DUF1731"/>
    <property type="match status" value="1"/>
</dbReference>
<dbReference type="Gene3D" id="3.40.50.720">
    <property type="entry name" value="NAD(P)-binding Rossmann-like Domain"/>
    <property type="match status" value="1"/>
</dbReference>
<dbReference type="SUPFAM" id="SSF51735">
    <property type="entry name" value="NAD(P)-binding Rossmann-fold domains"/>
    <property type="match status" value="1"/>
</dbReference>
<dbReference type="InterPro" id="IPR010099">
    <property type="entry name" value="SDR39U1"/>
</dbReference>
<dbReference type="OrthoDB" id="9801773at2"/>
<comment type="similarity">
    <text evidence="1">Belongs to the NAD(P)-dependent epimerase/dehydratase family. SDR39U1 subfamily.</text>
</comment>
<evidence type="ECO:0000313" key="5">
    <source>
        <dbReference type="Proteomes" id="UP000242700"/>
    </source>
</evidence>
<evidence type="ECO:0000259" key="3">
    <source>
        <dbReference type="Pfam" id="PF08338"/>
    </source>
</evidence>
<dbReference type="Pfam" id="PF01370">
    <property type="entry name" value="Epimerase"/>
    <property type="match status" value="1"/>
</dbReference>
<evidence type="ECO:0000313" key="4">
    <source>
        <dbReference type="EMBL" id="SDK15457.1"/>
    </source>
</evidence>
<dbReference type="InterPro" id="IPR013549">
    <property type="entry name" value="DUF1731"/>
</dbReference>
<dbReference type="AlphaFoldDB" id="A0A1G8ZK70"/>
<feature type="domain" description="NAD-dependent epimerase/dehydratase" evidence="2">
    <location>
        <begin position="3"/>
        <end position="219"/>
    </location>
</feature>
<feature type="domain" description="DUF1731" evidence="3">
    <location>
        <begin position="255"/>
        <end position="301"/>
    </location>
</feature>
<sequence>MNILITGGTGFIGSRLANAFIKDRHHVYILSRSSATSEHPYMHYIEYSMDNINQLSWTKELPEDIDLVYNFAGATLNKKWTEAYKDEIVNSRLDMTKMLIQWLSDSGVKPLAFINASAIGYYPTSEIVEYDEFDRLSSSSFLSDVVNRWEAAASQAESLGIRTVFSRFGLVLDADHGAMVQLKTLYQANLGGNIGSGRQWYSWVHIDDVINALLFIGVNQDISGPVNITSPVPVRQREFSKVLSAVLGKPNFFKTPSFLIDKVLGERALLVTEGQKVYPSVLLNNDFKYLYPTLEQAMEQIFSEA</sequence>
<protein>
    <recommendedName>
        <fullName evidence="6">Epimerase family protein</fullName>
    </recommendedName>
</protein>
<dbReference type="RefSeq" id="WP_092597072.1">
    <property type="nucleotide sequence ID" value="NZ_FNFI01000005.1"/>
</dbReference>
<proteinExistence type="inferred from homology"/>
<name>A0A1G8ZK70_9STAP</name>
<dbReference type="STRING" id="586411.SAMN05216187_10598"/>
<dbReference type="Proteomes" id="UP000242700">
    <property type="component" value="Unassembled WGS sequence"/>
</dbReference>
<organism evidence="4 5">
    <name type="scientific">Jeotgalicoccus aerolatus</name>
    <dbReference type="NCBI Taxonomy" id="709510"/>
    <lineage>
        <taxon>Bacteria</taxon>
        <taxon>Bacillati</taxon>
        <taxon>Bacillota</taxon>
        <taxon>Bacilli</taxon>
        <taxon>Bacillales</taxon>
        <taxon>Staphylococcaceae</taxon>
        <taxon>Jeotgalicoccus</taxon>
    </lineage>
</organism>